<dbReference type="Proteomes" id="UP000426328">
    <property type="component" value="Chromosome"/>
</dbReference>
<reference evidence="2 5" key="1">
    <citation type="submission" date="2019-10" db="EMBL/GenBank/DDBJ databases">
        <title>Comparative genomics of sulfur disproportionating microorganisms.</title>
        <authorList>
            <person name="Ward L.M."/>
            <person name="Bertran E."/>
            <person name="Johnston D."/>
        </authorList>
    </citation>
    <scope>NUCLEOTIDE SEQUENCE [LARGE SCALE GENOMIC DNA]</scope>
    <source>
        <strain evidence="2 5">DSM 3772</strain>
    </source>
</reference>
<gene>
    <name evidence="3" type="ORF">D1866_06255</name>
    <name evidence="2" type="ORF">GFB69_08570</name>
</gene>
<keyword evidence="1" id="KW-0812">Transmembrane</keyword>
<sequence>MRVQVLIKEMNKDIIMKNLEFRIPLIGSAISLFIGGLLLIGKVPSILTLGTMIVVVILVSLAFLITRYKNLVHVGGILGILAIISSATAPAHNEALLNFGKSLYITTLDLLMILGFYVFPIIYIYFWVFTIIRRKTIT</sequence>
<name>A0A650CUT5_ACIAM</name>
<evidence type="ECO:0000256" key="1">
    <source>
        <dbReference type="SAM" id="Phobius"/>
    </source>
</evidence>
<dbReference type="EMBL" id="WHYS01000002">
    <property type="protein sequence ID" value="MQL55788.1"/>
    <property type="molecule type" value="Genomic_DNA"/>
</dbReference>
<feature type="transmembrane region" description="Helical" evidence="1">
    <location>
        <begin position="21"/>
        <end position="40"/>
    </location>
</feature>
<feature type="transmembrane region" description="Helical" evidence="1">
    <location>
        <begin position="46"/>
        <end position="64"/>
    </location>
</feature>
<dbReference type="AlphaFoldDB" id="A0A650CUT5"/>
<proteinExistence type="predicted"/>
<dbReference type="KEGG" id="aamb:D1866_06255"/>
<accession>A0A650CUT5</accession>
<feature type="transmembrane region" description="Helical" evidence="1">
    <location>
        <begin position="71"/>
        <end position="90"/>
    </location>
</feature>
<evidence type="ECO:0000313" key="3">
    <source>
        <dbReference type="EMBL" id="QGR21641.1"/>
    </source>
</evidence>
<keyword evidence="4" id="KW-1185">Reference proteome</keyword>
<evidence type="ECO:0000313" key="2">
    <source>
        <dbReference type="EMBL" id="MQL55788.1"/>
    </source>
</evidence>
<reference evidence="3 4" key="2">
    <citation type="submission" date="2019-10" db="EMBL/GenBank/DDBJ databases">
        <title>Genome Sequences from Six Type Strain Members of the Archaeal Family Sulfolobaceae: Acidianus ambivalens, Acidianus infernus, Metallosphaera prunae, Stygiolobus azoricus, Sulfolobus metallicus, and Sulfurisphaera ohwakuensis.</title>
        <authorList>
            <person name="Counts J.A."/>
            <person name="Kelly R.M."/>
        </authorList>
    </citation>
    <scope>NUCLEOTIDE SEQUENCE [LARGE SCALE GENOMIC DNA]</scope>
    <source>
        <strain evidence="3 4">LEI 10</strain>
    </source>
</reference>
<dbReference type="Proteomes" id="UP000474054">
    <property type="component" value="Unassembled WGS sequence"/>
</dbReference>
<keyword evidence="1" id="KW-1133">Transmembrane helix</keyword>
<organism evidence="3 4">
    <name type="scientific">Acidianus ambivalens</name>
    <name type="common">Desulfurolobus ambivalens</name>
    <dbReference type="NCBI Taxonomy" id="2283"/>
    <lineage>
        <taxon>Archaea</taxon>
        <taxon>Thermoproteota</taxon>
        <taxon>Thermoprotei</taxon>
        <taxon>Sulfolobales</taxon>
        <taxon>Sulfolobaceae</taxon>
        <taxon>Acidianus</taxon>
    </lineage>
</organism>
<evidence type="ECO:0000313" key="4">
    <source>
        <dbReference type="Proteomes" id="UP000426328"/>
    </source>
</evidence>
<dbReference type="EMBL" id="CP045482">
    <property type="protein sequence ID" value="QGR21641.1"/>
    <property type="molecule type" value="Genomic_DNA"/>
</dbReference>
<evidence type="ECO:0000313" key="5">
    <source>
        <dbReference type="Proteomes" id="UP000474054"/>
    </source>
</evidence>
<protein>
    <submittedName>
        <fullName evidence="3">Uncharacterized protein</fullName>
    </submittedName>
</protein>
<keyword evidence="1" id="KW-0472">Membrane</keyword>
<feature type="transmembrane region" description="Helical" evidence="1">
    <location>
        <begin position="110"/>
        <end position="132"/>
    </location>
</feature>